<feature type="compositionally biased region" description="Basic and acidic residues" evidence="1">
    <location>
        <begin position="833"/>
        <end position="858"/>
    </location>
</feature>
<organism evidence="2 3">
    <name type="scientific">Gambusia affinis</name>
    <name type="common">Western mosquitofish</name>
    <name type="synonym">Heterandria affinis</name>
    <dbReference type="NCBI Taxonomy" id="33528"/>
    <lineage>
        <taxon>Eukaryota</taxon>
        <taxon>Metazoa</taxon>
        <taxon>Chordata</taxon>
        <taxon>Craniata</taxon>
        <taxon>Vertebrata</taxon>
        <taxon>Euteleostomi</taxon>
        <taxon>Actinopterygii</taxon>
        <taxon>Neopterygii</taxon>
        <taxon>Teleostei</taxon>
        <taxon>Neoteleostei</taxon>
        <taxon>Acanthomorphata</taxon>
        <taxon>Ovalentaria</taxon>
        <taxon>Atherinomorphae</taxon>
        <taxon>Cyprinodontiformes</taxon>
        <taxon>Poeciliidae</taxon>
        <taxon>Poeciliinae</taxon>
        <taxon>Gambusia</taxon>
    </lineage>
</organism>
<proteinExistence type="predicted"/>
<feature type="compositionally biased region" description="Acidic residues" evidence="1">
    <location>
        <begin position="1206"/>
        <end position="1216"/>
    </location>
</feature>
<feature type="region of interest" description="Disordered" evidence="1">
    <location>
        <begin position="146"/>
        <end position="211"/>
    </location>
</feature>
<feature type="region of interest" description="Disordered" evidence="1">
    <location>
        <begin position="1365"/>
        <end position="1392"/>
    </location>
</feature>
<dbReference type="GO" id="GO:0005576">
    <property type="term" value="C:extracellular region"/>
    <property type="evidence" value="ECO:0007669"/>
    <property type="project" value="GOC"/>
</dbReference>
<gene>
    <name evidence="2" type="ORF">CCH79_00011647</name>
</gene>
<evidence type="ECO:0008006" key="4">
    <source>
        <dbReference type="Google" id="ProtNLM"/>
    </source>
</evidence>
<feature type="compositionally biased region" description="Low complexity" evidence="1">
    <location>
        <begin position="174"/>
        <end position="185"/>
    </location>
</feature>
<feature type="compositionally biased region" description="Basic and acidic residues" evidence="1">
    <location>
        <begin position="146"/>
        <end position="169"/>
    </location>
</feature>
<accession>A0A315VU86</accession>
<reference evidence="2 3" key="1">
    <citation type="journal article" date="2018" name="G3 (Bethesda)">
        <title>A High-Quality Reference Genome for the Invasive Mosquitofish Gambusia affinis Using a Chicago Library.</title>
        <authorList>
            <person name="Hoffberg S.L."/>
            <person name="Troendle N.J."/>
            <person name="Glenn T.C."/>
            <person name="Mahmud O."/>
            <person name="Louha S."/>
            <person name="Chalopin D."/>
            <person name="Bennetzen J.L."/>
            <person name="Mauricio R."/>
        </authorList>
    </citation>
    <scope>NUCLEOTIDE SEQUENCE [LARGE SCALE GENOMIC DNA]</scope>
    <source>
        <strain evidence="2">NE01/NJP1002.9</strain>
        <tissue evidence="2">Muscle</tissue>
    </source>
</reference>
<evidence type="ECO:0000256" key="1">
    <source>
        <dbReference type="SAM" id="MobiDB-lite"/>
    </source>
</evidence>
<evidence type="ECO:0000313" key="2">
    <source>
        <dbReference type="EMBL" id="PWA27087.1"/>
    </source>
</evidence>
<dbReference type="GO" id="GO:1990716">
    <property type="term" value="C:axonemal central apparatus"/>
    <property type="evidence" value="ECO:0007669"/>
    <property type="project" value="TreeGrafter"/>
</dbReference>
<feature type="region of interest" description="Disordered" evidence="1">
    <location>
        <begin position="1187"/>
        <end position="1230"/>
    </location>
</feature>
<dbReference type="EMBL" id="NHOQ01001086">
    <property type="protein sequence ID" value="PWA27087.1"/>
    <property type="molecule type" value="Genomic_DNA"/>
</dbReference>
<feature type="compositionally biased region" description="Basic and acidic residues" evidence="1">
    <location>
        <begin position="865"/>
        <end position="877"/>
    </location>
</feature>
<feature type="region of interest" description="Disordered" evidence="1">
    <location>
        <begin position="833"/>
        <end position="906"/>
    </location>
</feature>
<dbReference type="PANTHER" id="PTHR21963:SF1">
    <property type="entry name" value="SPERM-ASSOCIATED ANTIGEN 17"/>
    <property type="match status" value="1"/>
</dbReference>
<comment type="caution">
    <text evidence="2">The sequence shown here is derived from an EMBL/GenBank/DDBJ whole genome shotgun (WGS) entry which is preliminary data.</text>
</comment>
<name>A0A315VU86_GAMAF</name>
<feature type="compositionally biased region" description="Polar residues" evidence="1">
    <location>
        <begin position="1221"/>
        <end position="1230"/>
    </location>
</feature>
<feature type="region of interest" description="Disordered" evidence="1">
    <location>
        <begin position="1048"/>
        <end position="1105"/>
    </location>
</feature>
<feature type="region of interest" description="Disordered" evidence="1">
    <location>
        <begin position="1515"/>
        <end position="1535"/>
    </location>
</feature>
<feature type="compositionally biased region" description="Polar residues" evidence="1">
    <location>
        <begin position="1068"/>
        <end position="1079"/>
    </location>
</feature>
<protein>
    <recommendedName>
        <fullName evidence="4">Sperm-associated antigen 17</fullName>
    </recommendedName>
</protein>
<dbReference type="GO" id="GO:0003351">
    <property type="term" value="P:epithelial cilium movement involved in extracellular fluid movement"/>
    <property type="evidence" value="ECO:0007669"/>
    <property type="project" value="TreeGrafter"/>
</dbReference>
<dbReference type="InterPro" id="IPR026173">
    <property type="entry name" value="SPAG17"/>
</dbReference>
<dbReference type="GO" id="GO:1904158">
    <property type="term" value="P:axonemal central apparatus assembly"/>
    <property type="evidence" value="ECO:0007669"/>
    <property type="project" value="TreeGrafter"/>
</dbReference>
<sequence length="2089" mass="235692">MPPAGKKGSGKKSSPVQPFNKNWEADLIKAQFEDTWLASVSLVVGDGPEEEEELTKSLVLSFECPQRKLFSLISWDSTVEKIYKLGNPKAKKPDNLPLFYECTEPAKTLLDAGEEIPIDLVAKLVKFQLLEVKVCDQKRREAEQLKIEEQKEKTRPQSEGKGKQKDKKEKKGKGQTPGKGQAAGADPSKDKKTKLKRRGDPETPVYIDDEPEDGPQHYILIVGFYQPNLIGVLNTIGVHVANVIKLCSKHKEVSPEPVELNVQEEAEQSSPVVPAEVPESTRKLNLFWTHLRSALDRGPPDSKLYDVIQLNYIVPDLTLPFEIPDSHSVLELGNRVFDDVARLIYDCLQWRRQHQHYRNNVRLIPIPTAVLEDAHSVEAHAEPVAQLVPRSRKKPTKASCSPISESKLPLTVSVNMDMRCYNNLLDRVPPEACSVPLILHCMLEQVVISSELPVLPVFPAHEEDEKPAPGPWLDCDLVNYMLQSFLPLLNTEEEKHHLLDEVLTTVEKEEDKERLMESYGTEHAQRPGDPVILRYHDERGMLLQNITVSKGFNPAEIETSILKTSPVSELIQSVAEQRNGDTCWRGVKQQLQHHCTDEGMPWSEVERLFDQSMFEAMPLTTVDQMGVLLNDDETQQTQTVIPWANPLLYAKQKLQTPRTIEPTFLTEDPGSSEQPKAEICSWLDLYEIQNWRQRCLIDWYYTEHHSPTVFPQVLQKASEEYCCMDIFRETYANILYVFCHNPMNSHGLYKHFWDEALHTDVKFRKYLEHVADKIYNWTKEEEEKREEMLIKSQMPPETPTDLECPAVEEEALEPVIRKESLKAWKLEQERLKKEELDKKSKKESKGKGQKKTEDDKSSDKKRKAPTGEKMSKPDKRGSSAKIPTGSAISIASSDAEKGGLQTEEPDNRFIGYTMDGQLIHVSGCVQQIYTSDGGRITVENVSFVEVCIGIPRPSPEVNDVPSPGSTLMKVALRKDGHHFYTHVNHVVTKHLKPASEPQDKKNMEPKDGVKVLEQEAVKLCSFSAVLQSQIYLSYSFYGATGQYKESLEEEAAKEEIPKASPEEPVTWPSPNSGSMTPRQSIMECPEQPAEPSPQPPPPPLPPFNSLSLSVPNGLLLQFQLDNSQGESTEYGVLIRQSFPFHRKAGLNLPDKSLSQELYRVITNQGVVIRYLRDGAAEVLFADGSVSFTPGPGPGPGPGPVLVSDNEQTEETSEKEDEPQKRSWQTTTSTGERIWTTGPTYSVIPTTSLCTFLATDPVTQEASYQTSVLSRRNVVRVMLTREDLVVTVKSPDGSIIADHADGTRITTLFLVTPPNGKTHTFNLNLTSPSLFTLMSQTWWSLLLFPEEVPNCVTTPEEHEDVCDKEERMSETLETHELNETVSNDKSEEEKDSTRERVVIVEKEGCASVVMYPSRHAAHVFLADGTIITGNNQAEYEVWLAVYASVFPSRDGFLHIQTDGKCVYTSDLSRSEVNACSPSNRPGVYTMSHTDEVVCDVSDKNGNHFQVVEYGQTLMLNTSPAPETPTQEEEEMTDKSSATLDVKHKDYCPRIFLVYEDGSGTELLNSHIVEEQLQEAYSDPTIALLKEPLPDRQDAFGITILKPAHQSVWSKWVLKKQNPDITPPNLRNRSDEFYTAEVSPPLGSGTSVALSQRERCASSLARQRVWSCPRVLEIRELSQHRPFTTVFRDAVDSRLKDYIERLMQRELLAEQMKLKELRSDEETAQATDLLSLILVPKHTQSSTKPTSWTMRVTILIPGAQVQKLNQLQWTIPVCTVRESKHQLSSQLLQKKLKTWVLVTSWINHGCMYAFNEWLTPTSTARKESRWHERLELHRQEMSEEKACKEALRKKSCVPYFHPENFQIYQNLLQCQRPSIKRTSQDLPLPTKVGSVDKSTSVDRVELDMKDASTQSSESSLKSSSRRFKSVLVDVTGQPRSAKVRLPSYLRGSKPCSMPNKYFLKVEEPVRRHCRIATLSDPGAELSGFLLNPPRIDFGTQQEGTCTTITVGMKNLGVDPSRFTVKQPPSSTGLRVIYHPGPVPSGLQAELQVQLFSMCDGNEPKKYVSEDIIILTESDVLYLPVTADILWSVLRK</sequence>
<dbReference type="Proteomes" id="UP000250572">
    <property type="component" value="Unassembled WGS sequence"/>
</dbReference>
<dbReference type="PANTHER" id="PTHR21963">
    <property type="entry name" value="PF6"/>
    <property type="match status" value="1"/>
</dbReference>
<dbReference type="Pfam" id="PF14874">
    <property type="entry name" value="PapD-like"/>
    <property type="match status" value="1"/>
</dbReference>
<keyword evidence="3" id="KW-1185">Reference proteome</keyword>
<evidence type="ECO:0000313" key="3">
    <source>
        <dbReference type="Proteomes" id="UP000250572"/>
    </source>
</evidence>
<feature type="compositionally biased region" description="Pro residues" evidence="1">
    <location>
        <begin position="1088"/>
        <end position="1102"/>
    </location>
</feature>